<feature type="transmembrane region" description="Helical" evidence="7">
    <location>
        <begin position="80"/>
        <end position="104"/>
    </location>
</feature>
<evidence type="ECO:0000256" key="3">
    <source>
        <dbReference type="ARBA" id="ARBA00022692"/>
    </source>
</evidence>
<dbReference type="PRINTS" id="PR00259">
    <property type="entry name" value="TMFOUR"/>
</dbReference>
<dbReference type="KEGG" id="eee:113588129"/>
<keyword evidence="6" id="KW-1015">Disulfide bond</keyword>
<reference evidence="9" key="2">
    <citation type="journal article" date="2017" name="Sci. Adv.">
        <title>A tail of two voltages: Proteomic comparison of the three electric organs of the electric eel.</title>
        <authorList>
            <person name="Traeger L.L."/>
            <person name="Sabat G."/>
            <person name="Barrett-Wilt G.A."/>
            <person name="Wells G.B."/>
            <person name="Sussman M.R."/>
        </authorList>
    </citation>
    <scope>NUCLEOTIDE SEQUENCE [LARGE SCALE GENOMIC DNA]</scope>
</reference>
<evidence type="ECO:0000256" key="5">
    <source>
        <dbReference type="ARBA" id="ARBA00023136"/>
    </source>
</evidence>
<dbReference type="RefSeq" id="XP_026882987.1">
    <property type="nucleotide sequence ID" value="XM_027027186.2"/>
</dbReference>
<evidence type="ECO:0000313" key="8">
    <source>
        <dbReference type="Ensembl" id="ENSEEEP00000043311.1"/>
    </source>
</evidence>
<keyword evidence="3 7" id="KW-0812">Transmembrane</keyword>
<gene>
    <name evidence="8" type="primary">zgc:64051</name>
</gene>
<comment type="similarity">
    <text evidence="2 7">Belongs to the tetraspanin (TM4SF) family.</text>
</comment>
<dbReference type="Ensembl" id="ENSEEET00000043806.2">
    <property type="protein sequence ID" value="ENSEEEP00000043311.1"/>
    <property type="gene ID" value="ENSEEEG00000020459.2"/>
</dbReference>
<protein>
    <recommendedName>
        <fullName evidence="7">Tetraspanin</fullName>
    </recommendedName>
</protein>
<dbReference type="InterPro" id="IPR000301">
    <property type="entry name" value="Tetraspanin_animals"/>
</dbReference>
<evidence type="ECO:0000256" key="2">
    <source>
        <dbReference type="ARBA" id="ARBA00006840"/>
    </source>
</evidence>
<dbReference type="RefSeq" id="XP_026882983.1">
    <property type="nucleotide sequence ID" value="XM_027027182.2"/>
</dbReference>
<feature type="transmembrane region" description="Helical" evidence="7">
    <location>
        <begin position="187"/>
        <end position="213"/>
    </location>
</feature>
<name>A0A4W4GWW0_ELEEL</name>
<feature type="disulfide bond" evidence="6">
    <location>
        <begin position="141"/>
        <end position="175"/>
    </location>
</feature>
<keyword evidence="4 7" id="KW-1133">Transmembrane helix</keyword>
<keyword evidence="5 7" id="KW-0472">Membrane</keyword>
<reference evidence="8" key="5">
    <citation type="submission" date="2025-09" db="UniProtKB">
        <authorList>
            <consortium name="Ensembl"/>
        </authorList>
    </citation>
    <scope>IDENTIFICATION</scope>
</reference>
<proteinExistence type="inferred from homology"/>
<evidence type="ECO:0000256" key="4">
    <source>
        <dbReference type="ARBA" id="ARBA00022989"/>
    </source>
</evidence>
<dbReference type="Pfam" id="PF00335">
    <property type="entry name" value="Tetraspanin"/>
    <property type="match status" value="1"/>
</dbReference>
<reference evidence="8" key="3">
    <citation type="submission" date="2020-05" db="EMBL/GenBank/DDBJ databases">
        <title>Electrophorus electricus (electric eel) genome, fEleEle1, primary haplotype.</title>
        <authorList>
            <person name="Myers G."/>
            <person name="Meyer A."/>
            <person name="Fedrigo O."/>
            <person name="Formenti G."/>
            <person name="Rhie A."/>
            <person name="Tracey A."/>
            <person name="Sims Y."/>
            <person name="Jarvis E.D."/>
        </authorList>
    </citation>
    <scope>NUCLEOTIDE SEQUENCE [LARGE SCALE GENOMIC DNA]</scope>
</reference>
<evidence type="ECO:0000256" key="6">
    <source>
        <dbReference type="PIRSR" id="PIRSR002419-1"/>
    </source>
</evidence>
<reference evidence="9" key="1">
    <citation type="journal article" date="2014" name="Science">
        <title>Nonhuman genetics. Genomic basis for the convergent evolution of electric organs.</title>
        <authorList>
            <person name="Gallant J.R."/>
            <person name="Traeger L.L."/>
            <person name="Volkening J.D."/>
            <person name="Moffett H."/>
            <person name="Chen P.H."/>
            <person name="Novina C.D."/>
            <person name="Phillips G.N.Jr."/>
            <person name="Anand R."/>
            <person name="Wells G.B."/>
            <person name="Pinch M."/>
            <person name="Guth R."/>
            <person name="Unguez G.A."/>
            <person name="Albert J.S."/>
            <person name="Zakon H.H."/>
            <person name="Samanta M.P."/>
            <person name="Sussman M.R."/>
        </authorList>
    </citation>
    <scope>NUCLEOTIDE SEQUENCE [LARGE SCALE GENOMIC DNA]</scope>
</reference>
<dbReference type="PANTHER" id="PTHR19282">
    <property type="entry name" value="TETRASPANIN"/>
    <property type="match status" value="1"/>
</dbReference>
<feature type="transmembrane region" description="Helical" evidence="7">
    <location>
        <begin position="12"/>
        <end position="32"/>
    </location>
</feature>
<evidence type="ECO:0000313" key="9">
    <source>
        <dbReference type="Proteomes" id="UP000314983"/>
    </source>
</evidence>
<dbReference type="GO" id="GO:0005886">
    <property type="term" value="C:plasma membrane"/>
    <property type="evidence" value="ECO:0007669"/>
    <property type="project" value="TreeGrafter"/>
</dbReference>
<dbReference type="OMA" id="EVLAMCF"/>
<dbReference type="GeneTree" id="ENSGT00940000159669"/>
<dbReference type="RefSeq" id="XP_026882986.1">
    <property type="nucleotide sequence ID" value="XM_027027185.2"/>
</dbReference>
<reference evidence="8" key="4">
    <citation type="submission" date="2025-08" db="UniProtKB">
        <authorList>
            <consortium name="Ensembl"/>
        </authorList>
    </citation>
    <scope>IDENTIFICATION</scope>
</reference>
<dbReference type="Proteomes" id="UP000314983">
    <property type="component" value="Chromosome 5"/>
</dbReference>
<feature type="disulfide bond" evidence="6">
    <location>
        <begin position="142"/>
        <end position="158"/>
    </location>
</feature>
<dbReference type="AlphaFoldDB" id="A0A4W4GWW0"/>
<dbReference type="PIRSF" id="PIRSF002419">
    <property type="entry name" value="Tetraspanin"/>
    <property type="match status" value="1"/>
</dbReference>
<comment type="subcellular location">
    <subcellularLocation>
        <location evidence="1 7">Membrane</location>
        <topology evidence="1 7">Multi-pass membrane protein</topology>
    </subcellularLocation>
</comment>
<dbReference type="PANTHER" id="PTHR19282:SF39">
    <property type="entry name" value="LEUKOCYTE SURFACE ANTIGEN CD53"/>
    <property type="match status" value="1"/>
</dbReference>
<sequence length="223" mass="25234">MSCLKCLKHTMCGVNFIFFICGITILGFGIYLNTTFKYNSLLPSLPAMSFPNIFFIIGIFITCLSFLGFLGALKENRCLLLSFFTLLFLLMLIKLILACLLLMYEKELDTIIMKELNKSLEKAKNNTGMDDWDTIQKALQCCGVSNSSNWNKNIPDSCCKEPCKEEKSTYWEKGCYDMLKELIENNLLNIGIGIICVCSIEVLAMCFSLTLFCHIKNSGLGYK</sequence>
<evidence type="ECO:0000256" key="7">
    <source>
        <dbReference type="RuleBase" id="RU361218"/>
    </source>
</evidence>
<dbReference type="InterPro" id="IPR008952">
    <property type="entry name" value="Tetraspanin_EC2_sf"/>
</dbReference>
<dbReference type="OrthoDB" id="432835at2759"/>
<dbReference type="Gene3D" id="1.10.1450.10">
    <property type="entry name" value="Tetraspanin"/>
    <property type="match status" value="1"/>
</dbReference>
<organism evidence="8 9">
    <name type="scientific">Electrophorus electricus</name>
    <name type="common">Electric eel</name>
    <name type="synonym">Gymnotus electricus</name>
    <dbReference type="NCBI Taxonomy" id="8005"/>
    <lineage>
        <taxon>Eukaryota</taxon>
        <taxon>Metazoa</taxon>
        <taxon>Chordata</taxon>
        <taxon>Craniata</taxon>
        <taxon>Vertebrata</taxon>
        <taxon>Euteleostomi</taxon>
        <taxon>Actinopterygii</taxon>
        <taxon>Neopterygii</taxon>
        <taxon>Teleostei</taxon>
        <taxon>Ostariophysi</taxon>
        <taxon>Gymnotiformes</taxon>
        <taxon>Gymnotoidei</taxon>
        <taxon>Gymnotidae</taxon>
        <taxon>Electrophorus</taxon>
    </lineage>
</organism>
<dbReference type="SUPFAM" id="SSF48652">
    <property type="entry name" value="Tetraspanin"/>
    <property type="match status" value="1"/>
</dbReference>
<evidence type="ECO:0000256" key="1">
    <source>
        <dbReference type="ARBA" id="ARBA00004141"/>
    </source>
</evidence>
<keyword evidence="9" id="KW-1185">Reference proteome</keyword>
<dbReference type="GeneID" id="113588129"/>
<dbReference type="InterPro" id="IPR018499">
    <property type="entry name" value="Tetraspanin/Peripherin"/>
</dbReference>
<feature type="transmembrane region" description="Helical" evidence="7">
    <location>
        <begin position="52"/>
        <end position="73"/>
    </location>
</feature>
<accession>A0A4W4GWW0</accession>